<organism evidence="2 3">
    <name type="scientific">Plutella xylostella</name>
    <name type="common">Diamondback moth</name>
    <name type="synonym">Plutella maculipennis</name>
    <dbReference type="NCBI Taxonomy" id="51655"/>
    <lineage>
        <taxon>Eukaryota</taxon>
        <taxon>Metazoa</taxon>
        <taxon>Ecdysozoa</taxon>
        <taxon>Arthropoda</taxon>
        <taxon>Hexapoda</taxon>
        <taxon>Insecta</taxon>
        <taxon>Pterygota</taxon>
        <taxon>Neoptera</taxon>
        <taxon>Endopterygota</taxon>
        <taxon>Lepidoptera</taxon>
        <taxon>Glossata</taxon>
        <taxon>Ditrysia</taxon>
        <taxon>Yponomeutoidea</taxon>
        <taxon>Plutellidae</taxon>
        <taxon>Plutella</taxon>
    </lineage>
</organism>
<evidence type="ECO:0000313" key="2">
    <source>
        <dbReference type="EMBL" id="KAG7313485.1"/>
    </source>
</evidence>
<feature type="region of interest" description="Disordered" evidence="1">
    <location>
        <begin position="33"/>
        <end position="80"/>
    </location>
</feature>
<sequence length="124" mass="13242">MRVKRVVVECVWWVRLARRRRRRAGACCGRESGAAAAAGGGVGGGVRARAVDEPDAEGSTEPRGALLALRAPRPPRPLPAHEAARSLMRHTANGHDALASCPATLSIARHVNFSVKKVERTHTP</sequence>
<comment type="caution">
    <text evidence="2">The sequence shown here is derived from an EMBL/GenBank/DDBJ whole genome shotgun (WGS) entry which is preliminary data.</text>
</comment>
<protein>
    <submittedName>
        <fullName evidence="2">Uncharacterized protein</fullName>
    </submittedName>
</protein>
<feature type="compositionally biased region" description="Low complexity" evidence="1">
    <location>
        <begin position="62"/>
        <end position="71"/>
    </location>
</feature>
<name>A0ABQ7R865_PLUXY</name>
<dbReference type="EMBL" id="JAHIBW010000001">
    <property type="protein sequence ID" value="KAG7313485.1"/>
    <property type="molecule type" value="Genomic_DNA"/>
</dbReference>
<proteinExistence type="predicted"/>
<evidence type="ECO:0000313" key="3">
    <source>
        <dbReference type="Proteomes" id="UP000823941"/>
    </source>
</evidence>
<gene>
    <name evidence="2" type="ORF">JYU34_000620</name>
</gene>
<keyword evidence="3" id="KW-1185">Reference proteome</keyword>
<dbReference type="Proteomes" id="UP000823941">
    <property type="component" value="Chromosome 1"/>
</dbReference>
<reference evidence="2 3" key="1">
    <citation type="submission" date="2021-06" db="EMBL/GenBank/DDBJ databases">
        <title>A haploid diamondback moth (Plutella xylostella L.) genome assembly resolves 31 chromosomes and identifies a diamide resistance mutation.</title>
        <authorList>
            <person name="Ward C.M."/>
            <person name="Perry K.D."/>
            <person name="Baker G."/>
            <person name="Powis K."/>
            <person name="Heckel D.G."/>
            <person name="Baxter S.W."/>
        </authorList>
    </citation>
    <scope>NUCLEOTIDE SEQUENCE [LARGE SCALE GENOMIC DNA]</scope>
    <source>
        <strain evidence="2 3">LV</strain>
        <tissue evidence="2">Single pupa</tissue>
    </source>
</reference>
<evidence type="ECO:0000256" key="1">
    <source>
        <dbReference type="SAM" id="MobiDB-lite"/>
    </source>
</evidence>
<accession>A0ABQ7R865</accession>